<dbReference type="Proteomes" id="UP000037405">
    <property type="component" value="Unassembled WGS sequence"/>
</dbReference>
<feature type="domain" description="Cardiolipin synthase N-terminal" evidence="7">
    <location>
        <begin position="31"/>
        <end position="73"/>
    </location>
</feature>
<evidence type="ECO:0000313" key="9">
    <source>
        <dbReference type="Proteomes" id="UP000037405"/>
    </source>
</evidence>
<organism evidence="8 9">
    <name type="scientific">Rossellomorea marisflavi</name>
    <dbReference type="NCBI Taxonomy" id="189381"/>
    <lineage>
        <taxon>Bacteria</taxon>
        <taxon>Bacillati</taxon>
        <taxon>Bacillota</taxon>
        <taxon>Bacilli</taxon>
        <taxon>Bacillales</taxon>
        <taxon>Bacillaceae</taxon>
        <taxon>Rossellomorea</taxon>
    </lineage>
</organism>
<keyword evidence="4 6" id="KW-1133">Transmembrane helix</keyword>
<dbReference type="Pfam" id="PF13396">
    <property type="entry name" value="PLDc_N"/>
    <property type="match status" value="1"/>
</dbReference>
<dbReference type="EMBL" id="LGUE01000004">
    <property type="protein sequence ID" value="KON84551.1"/>
    <property type="molecule type" value="Genomic_DNA"/>
</dbReference>
<comment type="subcellular location">
    <subcellularLocation>
        <location evidence="1">Cell membrane</location>
        <topology evidence="1">Multi-pass membrane protein</topology>
    </subcellularLocation>
</comment>
<evidence type="ECO:0000256" key="2">
    <source>
        <dbReference type="ARBA" id="ARBA00022475"/>
    </source>
</evidence>
<proteinExistence type="predicted"/>
<evidence type="ECO:0000256" key="1">
    <source>
        <dbReference type="ARBA" id="ARBA00004651"/>
    </source>
</evidence>
<keyword evidence="3 6" id="KW-0812">Transmembrane</keyword>
<keyword evidence="5 6" id="KW-0472">Membrane</keyword>
<dbReference type="InterPro" id="IPR027379">
    <property type="entry name" value="CLS_N"/>
</dbReference>
<feature type="transmembrane region" description="Helical" evidence="6">
    <location>
        <begin position="53"/>
        <end position="71"/>
    </location>
</feature>
<protein>
    <submittedName>
        <fullName evidence="8">Phosphatidylserine synthase</fullName>
    </submittedName>
</protein>
<evidence type="ECO:0000259" key="7">
    <source>
        <dbReference type="Pfam" id="PF13396"/>
    </source>
</evidence>
<keyword evidence="9" id="KW-1185">Reference proteome</keyword>
<comment type="caution">
    <text evidence="8">The sequence shown here is derived from an EMBL/GenBank/DDBJ whole genome shotgun (WGS) entry which is preliminary data.</text>
</comment>
<evidence type="ECO:0000256" key="4">
    <source>
        <dbReference type="ARBA" id="ARBA00022989"/>
    </source>
</evidence>
<dbReference type="OrthoDB" id="3243324at2"/>
<dbReference type="GO" id="GO:0005886">
    <property type="term" value="C:plasma membrane"/>
    <property type="evidence" value="ECO:0007669"/>
    <property type="project" value="UniProtKB-SubCell"/>
</dbReference>
<evidence type="ECO:0000256" key="6">
    <source>
        <dbReference type="SAM" id="Phobius"/>
    </source>
</evidence>
<accession>A0A0M0G531</accession>
<feature type="transmembrane region" description="Helical" evidence="6">
    <location>
        <begin position="17"/>
        <end position="41"/>
    </location>
</feature>
<dbReference type="AlphaFoldDB" id="A0A0M0G531"/>
<sequence>MTLHYGLDDLPFLDIEALLPLILPIVIISLILIALAMADLYKNRQFRDHKGMWVLIIVFGNTIGPVLYFVFGRKEGKRR</sequence>
<evidence type="ECO:0000256" key="3">
    <source>
        <dbReference type="ARBA" id="ARBA00022692"/>
    </source>
</evidence>
<evidence type="ECO:0000313" key="8">
    <source>
        <dbReference type="EMBL" id="KON84551.1"/>
    </source>
</evidence>
<dbReference type="STRING" id="189381.GCA_900166615_01710"/>
<name>A0A0M0G531_9BACI</name>
<reference evidence="9" key="1">
    <citation type="submission" date="2015-07" db="EMBL/GenBank/DDBJ databases">
        <title>Fjat-14235 jcm11544.</title>
        <authorList>
            <person name="Liu B."/>
            <person name="Wang J."/>
            <person name="Zhu Y."/>
            <person name="Liu G."/>
            <person name="Chen Q."/>
            <person name="Chen Z."/>
            <person name="Lan J."/>
            <person name="Che J."/>
            <person name="Ge C."/>
            <person name="Shi H."/>
            <person name="Pan Z."/>
            <person name="Liu X."/>
        </authorList>
    </citation>
    <scope>NUCLEOTIDE SEQUENCE [LARGE SCALE GENOMIC DNA]</scope>
    <source>
        <strain evidence="9">JCM 11544</strain>
    </source>
</reference>
<keyword evidence="2" id="KW-1003">Cell membrane</keyword>
<dbReference type="PATRIC" id="fig|189381.12.peg.2188"/>
<evidence type="ECO:0000256" key="5">
    <source>
        <dbReference type="ARBA" id="ARBA00023136"/>
    </source>
</evidence>
<dbReference type="RefSeq" id="WP_053428148.1">
    <property type="nucleotide sequence ID" value="NZ_JAMQJB010000001.1"/>
</dbReference>
<gene>
    <name evidence="8" type="ORF">AF331_10890</name>
</gene>